<gene>
    <name evidence="2" type="ORF">HS088_TW22G01459</name>
</gene>
<dbReference type="OrthoDB" id="1045822at2759"/>
<keyword evidence="1" id="KW-1133">Transmembrane helix</keyword>
<dbReference type="InParanoid" id="A0A7J7C0Y0"/>
<evidence type="ECO:0000256" key="1">
    <source>
        <dbReference type="SAM" id="Phobius"/>
    </source>
</evidence>
<dbReference type="AlphaFoldDB" id="A0A7J7C0Y0"/>
<dbReference type="Proteomes" id="UP000593562">
    <property type="component" value="Unassembled WGS sequence"/>
</dbReference>
<feature type="transmembrane region" description="Helical" evidence="1">
    <location>
        <begin position="59"/>
        <end position="80"/>
    </location>
</feature>
<dbReference type="NCBIfam" id="TIGR01571">
    <property type="entry name" value="A_thal_Cys_rich"/>
    <property type="match status" value="1"/>
</dbReference>
<accession>A0A7J7C0Y0</accession>
<dbReference type="EMBL" id="JAAARO010000022">
    <property type="protein sequence ID" value="KAF5727762.1"/>
    <property type="molecule type" value="Genomic_DNA"/>
</dbReference>
<dbReference type="InterPro" id="IPR006461">
    <property type="entry name" value="PLAC_motif_containing"/>
</dbReference>
<dbReference type="PANTHER" id="PTHR15907">
    <property type="entry name" value="DUF614 FAMILY PROTEIN-RELATED"/>
    <property type="match status" value="1"/>
</dbReference>
<reference evidence="2 3" key="1">
    <citation type="journal article" date="2020" name="Nat. Commun.">
        <title>Genome of Tripterygium wilfordii and identification of cytochrome P450 involved in triptolide biosynthesis.</title>
        <authorList>
            <person name="Tu L."/>
            <person name="Su P."/>
            <person name="Zhang Z."/>
            <person name="Gao L."/>
            <person name="Wang J."/>
            <person name="Hu T."/>
            <person name="Zhou J."/>
            <person name="Zhang Y."/>
            <person name="Zhao Y."/>
            <person name="Liu Y."/>
            <person name="Song Y."/>
            <person name="Tong Y."/>
            <person name="Lu Y."/>
            <person name="Yang J."/>
            <person name="Xu C."/>
            <person name="Jia M."/>
            <person name="Peters R.J."/>
            <person name="Huang L."/>
            <person name="Gao W."/>
        </authorList>
    </citation>
    <scope>NUCLEOTIDE SEQUENCE [LARGE SCALE GENOMIC DNA]</scope>
    <source>
        <strain evidence="3">cv. XIE 37</strain>
        <tissue evidence="2">Leaf</tissue>
    </source>
</reference>
<name>A0A7J7C0Y0_TRIWF</name>
<dbReference type="FunCoup" id="A0A7J7C0Y0">
    <property type="interactions" value="30"/>
</dbReference>
<keyword evidence="1" id="KW-0472">Membrane</keyword>
<keyword evidence="1" id="KW-0812">Transmembrane</keyword>
<organism evidence="2 3">
    <name type="scientific">Tripterygium wilfordii</name>
    <name type="common">Thunder God vine</name>
    <dbReference type="NCBI Taxonomy" id="458696"/>
    <lineage>
        <taxon>Eukaryota</taxon>
        <taxon>Viridiplantae</taxon>
        <taxon>Streptophyta</taxon>
        <taxon>Embryophyta</taxon>
        <taxon>Tracheophyta</taxon>
        <taxon>Spermatophyta</taxon>
        <taxon>Magnoliopsida</taxon>
        <taxon>eudicotyledons</taxon>
        <taxon>Gunneridae</taxon>
        <taxon>Pentapetalae</taxon>
        <taxon>rosids</taxon>
        <taxon>fabids</taxon>
        <taxon>Celastrales</taxon>
        <taxon>Celastraceae</taxon>
        <taxon>Tripterygium</taxon>
    </lineage>
</organism>
<keyword evidence="3" id="KW-1185">Reference proteome</keyword>
<evidence type="ECO:0000313" key="2">
    <source>
        <dbReference type="EMBL" id="KAF5727762.1"/>
    </source>
</evidence>
<protein>
    <submittedName>
        <fullName evidence="2">Protein PLANT CADMIUM RESISTANCE 9-like</fullName>
    </submittedName>
</protein>
<sequence length="151" mass="17209">MHKQGGYSPYITHQSEGLWTSGLCECHRDPYNCCFTIFCPCIVAGRIAEIADRGTTACFAATCVYLVLETMLCGVLYSCMNRSKMRSHFSLPEAPCADFWVHCFCNRCALCQEHRELKNRGIDPSEGWETNVERWNREQITPPMVIPGMTR</sequence>
<dbReference type="Pfam" id="PF04749">
    <property type="entry name" value="PLAC8"/>
    <property type="match status" value="1"/>
</dbReference>
<proteinExistence type="predicted"/>
<evidence type="ECO:0000313" key="3">
    <source>
        <dbReference type="Proteomes" id="UP000593562"/>
    </source>
</evidence>
<comment type="caution">
    <text evidence="2">The sequence shown here is derived from an EMBL/GenBank/DDBJ whole genome shotgun (WGS) entry which is preliminary data.</text>
</comment>